<keyword evidence="1" id="KW-0732">Signal</keyword>
<gene>
    <name evidence="3" type="ORF">J0A67_05285</name>
</gene>
<evidence type="ECO:0000313" key="4">
    <source>
        <dbReference type="Proteomes" id="UP000664698"/>
    </source>
</evidence>
<dbReference type="Pfam" id="PF18050">
    <property type="entry name" value="Cyclophil_like2"/>
    <property type="match status" value="1"/>
</dbReference>
<sequence length="161" mass="17800">MKRPSYLIIILISLISLPLFAGCNEDTIPMTDRTDVQNPSDADTISTQIKIIIGQETFTATLIDNKSVHAFLDLLPLTITMSELNRNEKFFDFADSLPTDASRPEAIKTGDLMLYGSRTLVLFYKSFSTSYSYTKLGSIDDPSGLETALGSSNVLVTFELE</sequence>
<protein>
    <recommendedName>
        <fullName evidence="2">Cyclophilin-like domain-containing protein</fullName>
    </recommendedName>
</protein>
<evidence type="ECO:0000259" key="2">
    <source>
        <dbReference type="Pfam" id="PF18050"/>
    </source>
</evidence>
<dbReference type="InterPro" id="IPR041183">
    <property type="entry name" value="Cyclophilin-like"/>
</dbReference>
<dbReference type="Gene3D" id="2.40.100.20">
    <property type="match status" value="1"/>
</dbReference>
<feature type="chain" id="PRO_5046464023" description="Cyclophilin-like domain-containing protein" evidence="1">
    <location>
        <begin position="22"/>
        <end position="161"/>
    </location>
</feature>
<evidence type="ECO:0000256" key="1">
    <source>
        <dbReference type="SAM" id="SignalP"/>
    </source>
</evidence>
<feature type="signal peptide" evidence="1">
    <location>
        <begin position="1"/>
        <end position="21"/>
    </location>
</feature>
<dbReference type="Proteomes" id="UP000664698">
    <property type="component" value="Unassembled WGS sequence"/>
</dbReference>
<evidence type="ECO:0000313" key="3">
    <source>
        <dbReference type="EMBL" id="MBN7800263.1"/>
    </source>
</evidence>
<accession>A0ABS3BLT2</accession>
<comment type="caution">
    <text evidence="3">The sequence shown here is derived from an EMBL/GenBank/DDBJ whole genome shotgun (WGS) entry which is preliminary data.</text>
</comment>
<dbReference type="InterPro" id="IPR029000">
    <property type="entry name" value="Cyclophilin-like_dom_sf"/>
</dbReference>
<keyword evidence="4" id="KW-1185">Reference proteome</keyword>
<name>A0ABS3BLT2_9BACT</name>
<dbReference type="EMBL" id="JAFKCW010000001">
    <property type="protein sequence ID" value="MBN7800263.1"/>
    <property type="molecule type" value="Genomic_DNA"/>
</dbReference>
<dbReference type="PROSITE" id="PS51257">
    <property type="entry name" value="PROKAR_LIPOPROTEIN"/>
    <property type="match status" value="1"/>
</dbReference>
<dbReference type="RefSeq" id="WP_206568217.1">
    <property type="nucleotide sequence ID" value="NZ_JAFKCW010000001.1"/>
</dbReference>
<dbReference type="SUPFAM" id="SSF50891">
    <property type="entry name" value="Cyclophilin-like"/>
    <property type="match status" value="1"/>
</dbReference>
<organism evidence="3 4">
    <name type="scientific">Algoriphagus aestuariicola</name>
    <dbReference type="NCBI Taxonomy" id="1852016"/>
    <lineage>
        <taxon>Bacteria</taxon>
        <taxon>Pseudomonadati</taxon>
        <taxon>Bacteroidota</taxon>
        <taxon>Cytophagia</taxon>
        <taxon>Cytophagales</taxon>
        <taxon>Cyclobacteriaceae</taxon>
        <taxon>Algoriphagus</taxon>
    </lineage>
</organism>
<reference evidence="3 4" key="1">
    <citation type="submission" date="2021-03" db="EMBL/GenBank/DDBJ databases">
        <title>novel species isolated from a fishpond in China.</title>
        <authorList>
            <person name="Lu H."/>
            <person name="Cai Z."/>
        </authorList>
    </citation>
    <scope>NUCLEOTIDE SEQUENCE [LARGE SCALE GENOMIC DNA]</scope>
    <source>
        <strain evidence="3 4">JCM 31546</strain>
    </source>
</reference>
<feature type="domain" description="Cyclophilin-like" evidence="2">
    <location>
        <begin position="51"/>
        <end position="159"/>
    </location>
</feature>
<proteinExistence type="predicted"/>